<sequence>MKRSIKKYSDKFVFAAELQHRLAGVGIDSLCMKMYSHDDDVDLVVINSQKYSQAADVLRIDDWKLNNNKSKIRERDKDFFSHDQQKYKIHLHAYFSWNTVPYLDSSVLWSRKRKEQQVFLPSLEDELLIIAVHSLFENMCIVPEEIYYGKNILKNKIDYGYLKSQAGRFHWESGLELIRNKLNNNDSQIAASELLAIRINKLFSDIFQVGFGQIVNEMFAYFFIDWVWCYPKRHKKLYVAT</sequence>
<dbReference type="Proteomes" id="UP000178759">
    <property type="component" value="Unassembled WGS sequence"/>
</dbReference>
<evidence type="ECO:0000313" key="1">
    <source>
        <dbReference type="EMBL" id="OGG24481.1"/>
    </source>
</evidence>
<gene>
    <name evidence="1" type="ORF">A3A79_04835</name>
</gene>
<dbReference type="AlphaFoldDB" id="A0A1F6AIF5"/>
<proteinExistence type="predicted"/>
<comment type="caution">
    <text evidence="1">The sequence shown here is derived from an EMBL/GenBank/DDBJ whole genome shotgun (WGS) entry which is preliminary data.</text>
</comment>
<dbReference type="EMBL" id="MFJV01000001">
    <property type="protein sequence ID" value="OGG24481.1"/>
    <property type="molecule type" value="Genomic_DNA"/>
</dbReference>
<dbReference type="STRING" id="1798392.A3A79_04835"/>
<organism evidence="1 2">
    <name type="scientific">Candidatus Gottesmanbacteria bacterium RIFCSPLOWO2_01_FULL_43_11b</name>
    <dbReference type="NCBI Taxonomy" id="1798392"/>
    <lineage>
        <taxon>Bacteria</taxon>
        <taxon>Candidatus Gottesmaniibacteriota</taxon>
    </lineage>
</organism>
<evidence type="ECO:0000313" key="2">
    <source>
        <dbReference type="Proteomes" id="UP000178759"/>
    </source>
</evidence>
<name>A0A1F6AIF5_9BACT</name>
<reference evidence="1 2" key="1">
    <citation type="journal article" date="2016" name="Nat. Commun.">
        <title>Thousands of microbial genomes shed light on interconnected biogeochemical processes in an aquifer system.</title>
        <authorList>
            <person name="Anantharaman K."/>
            <person name="Brown C.T."/>
            <person name="Hug L.A."/>
            <person name="Sharon I."/>
            <person name="Castelle C.J."/>
            <person name="Probst A.J."/>
            <person name="Thomas B.C."/>
            <person name="Singh A."/>
            <person name="Wilkins M.J."/>
            <person name="Karaoz U."/>
            <person name="Brodie E.L."/>
            <person name="Williams K.H."/>
            <person name="Hubbard S.S."/>
            <person name="Banfield J.F."/>
        </authorList>
    </citation>
    <scope>NUCLEOTIDE SEQUENCE [LARGE SCALE GENOMIC DNA]</scope>
</reference>
<protein>
    <submittedName>
        <fullName evidence="1">Uncharacterized protein</fullName>
    </submittedName>
</protein>
<accession>A0A1F6AIF5</accession>